<evidence type="ECO:0000313" key="7">
    <source>
        <dbReference type="EMBL" id="GAX17970.1"/>
    </source>
</evidence>
<organism evidence="7 8">
    <name type="scientific">Fistulifera solaris</name>
    <name type="common">Oleaginous diatom</name>
    <dbReference type="NCBI Taxonomy" id="1519565"/>
    <lineage>
        <taxon>Eukaryota</taxon>
        <taxon>Sar</taxon>
        <taxon>Stramenopiles</taxon>
        <taxon>Ochrophyta</taxon>
        <taxon>Bacillariophyta</taxon>
        <taxon>Bacillariophyceae</taxon>
        <taxon>Bacillariophycidae</taxon>
        <taxon>Naviculales</taxon>
        <taxon>Naviculaceae</taxon>
        <taxon>Fistulifera</taxon>
    </lineage>
</organism>
<feature type="chain" id="PRO_5012102677" description="Ketoreductase domain-containing protein" evidence="5">
    <location>
        <begin position="23"/>
        <end position="632"/>
    </location>
</feature>
<dbReference type="PANTHER" id="PTHR42901:SF1">
    <property type="entry name" value="ALCOHOL DEHYDROGENASE"/>
    <property type="match status" value="1"/>
</dbReference>
<keyword evidence="4" id="KW-0812">Transmembrane</keyword>
<evidence type="ECO:0000313" key="8">
    <source>
        <dbReference type="Proteomes" id="UP000198406"/>
    </source>
</evidence>
<dbReference type="InterPro" id="IPR002347">
    <property type="entry name" value="SDR_fam"/>
</dbReference>
<keyword evidence="4" id="KW-1133">Transmembrane helix</keyword>
<gene>
    <name evidence="7" type="ORF">FisN_18Hh181</name>
</gene>
<feature type="region of interest" description="Disordered" evidence="3">
    <location>
        <begin position="551"/>
        <end position="632"/>
    </location>
</feature>
<comment type="caution">
    <text evidence="7">The sequence shown here is derived from an EMBL/GenBank/DDBJ whole genome shotgun (WGS) entry which is preliminary data.</text>
</comment>
<feature type="compositionally biased region" description="Polar residues" evidence="3">
    <location>
        <begin position="559"/>
        <end position="576"/>
    </location>
</feature>
<dbReference type="PANTHER" id="PTHR42901">
    <property type="entry name" value="ALCOHOL DEHYDROGENASE"/>
    <property type="match status" value="1"/>
</dbReference>
<feature type="signal peptide" evidence="5">
    <location>
        <begin position="1"/>
        <end position="22"/>
    </location>
</feature>
<dbReference type="PRINTS" id="PR00080">
    <property type="entry name" value="SDRFAMILY"/>
</dbReference>
<dbReference type="SUPFAM" id="SSF51735">
    <property type="entry name" value="NAD(P)-binding Rossmann-fold domains"/>
    <property type="match status" value="1"/>
</dbReference>
<evidence type="ECO:0000256" key="5">
    <source>
        <dbReference type="SAM" id="SignalP"/>
    </source>
</evidence>
<dbReference type="GO" id="GO:0016491">
    <property type="term" value="F:oxidoreductase activity"/>
    <property type="evidence" value="ECO:0007669"/>
    <property type="project" value="UniProtKB-KW"/>
</dbReference>
<dbReference type="InParanoid" id="A0A1Z5JV94"/>
<evidence type="ECO:0000256" key="1">
    <source>
        <dbReference type="ARBA" id="ARBA00006484"/>
    </source>
</evidence>
<dbReference type="PRINTS" id="PR00081">
    <property type="entry name" value="GDHRDH"/>
</dbReference>
<evidence type="ECO:0000256" key="4">
    <source>
        <dbReference type="SAM" id="Phobius"/>
    </source>
</evidence>
<feature type="domain" description="Ketoreductase" evidence="6">
    <location>
        <begin position="281"/>
        <end position="467"/>
    </location>
</feature>
<protein>
    <recommendedName>
        <fullName evidence="6">Ketoreductase domain-containing protein</fullName>
    </recommendedName>
</protein>
<dbReference type="InterPro" id="IPR057326">
    <property type="entry name" value="KR_dom"/>
</dbReference>
<dbReference type="CDD" id="cd05233">
    <property type="entry name" value="SDR_c"/>
    <property type="match status" value="1"/>
</dbReference>
<dbReference type="InterPro" id="IPR036291">
    <property type="entry name" value="NAD(P)-bd_dom_sf"/>
</dbReference>
<sequence>MSVCRRTAAALLLLILTFCVNGERPFSSSLPRMSRGSLQESASPNDDSTNNKSIVSRSLSSAWPPWPFNLLSPTTTTRSSSQTGWKNRAWQQTRQSLKVAARHTQQLTSSLYMHLPPAAHPFLLIACIPRHQKIPLFSNPLARSIGLASMGMAIVSWAHCDWYRQKSLVPLVHQDVHRAILPPFLPETPLEVITSNRDSSLDPTTNRIEENHNQWLPFRQQWSSFSKVSWPLGRRWQTTRQERHMQRLQQRRRVIYDELVALQTLKRQQKMKRENPDETLGYALVTGASKGIGRAIAVELARWGIPLILVARNMDRLISLANDLENCYGVKCCVLEADLSQPHVAERVYKTTQEAGLRVDILVNNAGMASHGLAVDQPLQEVNQMLQLNAGSSAVLSTLFGHDMKRRRRGRILFVSSVSGAVAGISTVALYSATKAFQNSLAVALAKEMEPWGIGVTCLMPGAVEDTDFSKNTDDALCWRIPFYPKKPQIIAKAGVRAMLLGETEVVPGWQNRFFVKVLKPALPQRLHNVMAEAAWNPLRLPFQNSHRPELDAEKQNHSESTTPPSPVRPNNSGHIFSQPGPQRLPRLLLLGPEPDEIDDDAKVEADPNDLSNENGDEDSKSEPVEGTSEFQ</sequence>
<keyword evidence="2" id="KW-0560">Oxidoreductase</keyword>
<reference evidence="7 8" key="1">
    <citation type="journal article" date="2015" name="Plant Cell">
        <title>Oil accumulation by the oleaginous diatom Fistulifera solaris as revealed by the genome and transcriptome.</title>
        <authorList>
            <person name="Tanaka T."/>
            <person name="Maeda Y."/>
            <person name="Veluchamy A."/>
            <person name="Tanaka M."/>
            <person name="Abida H."/>
            <person name="Marechal E."/>
            <person name="Bowler C."/>
            <person name="Muto M."/>
            <person name="Sunaga Y."/>
            <person name="Tanaka M."/>
            <person name="Yoshino T."/>
            <person name="Taniguchi T."/>
            <person name="Fukuda Y."/>
            <person name="Nemoto M."/>
            <person name="Matsumoto M."/>
            <person name="Wong P.S."/>
            <person name="Aburatani S."/>
            <person name="Fujibuchi W."/>
        </authorList>
    </citation>
    <scope>NUCLEOTIDE SEQUENCE [LARGE SCALE GENOMIC DNA]</scope>
    <source>
        <strain evidence="7 8">JPCC DA0580</strain>
    </source>
</reference>
<dbReference type="AlphaFoldDB" id="A0A1Z5JV94"/>
<keyword evidence="5" id="KW-0732">Signal</keyword>
<feature type="compositionally biased region" description="Low complexity" evidence="3">
    <location>
        <begin position="579"/>
        <end position="593"/>
    </location>
</feature>
<dbReference type="OrthoDB" id="5545019at2759"/>
<dbReference type="Proteomes" id="UP000198406">
    <property type="component" value="Unassembled WGS sequence"/>
</dbReference>
<name>A0A1Z5JV94_FISSO</name>
<evidence type="ECO:0000259" key="6">
    <source>
        <dbReference type="SMART" id="SM00822"/>
    </source>
</evidence>
<accession>A0A1Z5JV94</accession>
<dbReference type="SMART" id="SM00822">
    <property type="entry name" value="PKS_KR"/>
    <property type="match status" value="1"/>
</dbReference>
<evidence type="ECO:0000256" key="2">
    <source>
        <dbReference type="ARBA" id="ARBA00023002"/>
    </source>
</evidence>
<keyword evidence="4" id="KW-0472">Membrane</keyword>
<feature type="region of interest" description="Disordered" evidence="3">
    <location>
        <begin position="28"/>
        <end position="54"/>
    </location>
</feature>
<dbReference type="EMBL" id="BDSP01000123">
    <property type="protein sequence ID" value="GAX17970.1"/>
    <property type="molecule type" value="Genomic_DNA"/>
</dbReference>
<feature type="transmembrane region" description="Helical" evidence="4">
    <location>
        <begin position="412"/>
        <end position="433"/>
    </location>
</feature>
<evidence type="ECO:0000256" key="3">
    <source>
        <dbReference type="SAM" id="MobiDB-lite"/>
    </source>
</evidence>
<keyword evidence="8" id="KW-1185">Reference proteome</keyword>
<dbReference type="Gene3D" id="3.40.50.720">
    <property type="entry name" value="NAD(P)-binding Rossmann-like Domain"/>
    <property type="match status" value="1"/>
</dbReference>
<dbReference type="Pfam" id="PF00106">
    <property type="entry name" value="adh_short"/>
    <property type="match status" value="1"/>
</dbReference>
<proteinExistence type="inferred from homology"/>
<comment type="similarity">
    <text evidence="1">Belongs to the short-chain dehydrogenases/reductases (SDR) family.</text>
</comment>